<protein>
    <submittedName>
        <fullName evidence="1">Uncharacterized protein</fullName>
    </submittedName>
</protein>
<proteinExistence type="predicted"/>
<sequence>MPLASLPSELLVEILDHVDDFASDTRLQDIFNLCSIRPFIPAARSRLYYDPGSVIRERHSGSFSIHHLACLVRTVVQNPRLGALVRLFTFNFFYEYSTSFRISPQDEPFFIAVIKSMGLKLCDDSCFFHPAHKEIGPTLPALLLAHCPNVKTTIFTPEYALAHFFRCSPFEQRLCWWQMAFPNHRGLKKLTLWFEHGWTYDLADIACIFQLESLRELRLRDVTIVNCGGLLESKVSTALREDMSPLERLHLDRVIAGPDVLSLIFPCFSSLREVMYRAGGPFRPRQRSRMIKSTEKSSSYLSPVVDLVKKQKNTLRNLAIFNDGVGNLETIFEFPSFHYIYFCIDFKSLCATGSEIARFAPVGVQKLMIIFETEPPPNFGDFESLATLENPQCLPHLQHIYIYLYSYDSDLYDSEEIEFMDKVIIESPILNRLRARGLNLTRIR</sequence>
<dbReference type="Proteomes" id="UP000244855">
    <property type="component" value="Unassembled WGS sequence"/>
</dbReference>
<reference evidence="1 2" key="1">
    <citation type="journal article" date="2018" name="Sci. Rep.">
        <title>Comparative genomics provides insights into the lifestyle and reveals functional heterogeneity of dark septate endophytic fungi.</title>
        <authorList>
            <person name="Knapp D.G."/>
            <person name="Nemeth J.B."/>
            <person name="Barry K."/>
            <person name="Hainaut M."/>
            <person name="Henrissat B."/>
            <person name="Johnson J."/>
            <person name="Kuo A."/>
            <person name="Lim J.H.P."/>
            <person name="Lipzen A."/>
            <person name="Nolan M."/>
            <person name="Ohm R.A."/>
            <person name="Tamas L."/>
            <person name="Grigoriev I.V."/>
            <person name="Spatafora J.W."/>
            <person name="Nagy L.G."/>
            <person name="Kovacs G.M."/>
        </authorList>
    </citation>
    <scope>NUCLEOTIDE SEQUENCE [LARGE SCALE GENOMIC DNA]</scope>
    <source>
        <strain evidence="1 2">DSE2036</strain>
    </source>
</reference>
<organism evidence="1 2">
    <name type="scientific">Periconia macrospinosa</name>
    <dbReference type="NCBI Taxonomy" id="97972"/>
    <lineage>
        <taxon>Eukaryota</taxon>
        <taxon>Fungi</taxon>
        <taxon>Dikarya</taxon>
        <taxon>Ascomycota</taxon>
        <taxon>Pezizomycotina</taxon>
        <taxon>Dothideomycetes</taxon>
        <taxon>Pleosporomycetidae</taxon>
        <taxon>Pleosporales</taxon>
        <taxon>Massarineae</taxon>
        <taxon>Periconiaceae</taxon>
        <taxon>Periconia</taxon>
    </lineage>
</organism>
<name>A0A2V1DC82_9PLEO</name>
<dbReference type="AlphaFoldDB" id="A0A2V1DC82"/>
<evidence type="ECO:0000313" key="2">
    <source>
        <dbReference type="Proteomes" id="UP000244855"/>
    </source>
</evidence>
<keyword evidence="2" id="KW-1185">Reference proteome</keyword>
<gene>
    <name evidence="1" type="ORF">DM02DRAFT_632683</name>
</gene>
<dbReference type="OrthoDB" id="3800927at2759"/>
<dbReference type="EMBL" id="KZ805488">
    <property type="protein sequence ID" value="PVH95668.1"/>
    <property type="molecule type" value="Genomic_DNA"/>
</dbReference>
<accession>A0A2V1DC82</accession>
<evidence type="ECO:0000313" key="1">
    <source>
        <dbReference type="EMBL" id="PVH95668.1"/>
    </source>
</evidence>